<keyword evidence="5 8" id="KW-0812">Transmembrane</keyword>
<evidence type="ECO:0000313" key="9">
    <source>
        <dbReference type="EMBL" id="CAI2377622.1"/>
    </source>
</evidence>
<evidence type="ECO:0000256" key="6">
    <source>
        <dbReference type="ARBA" id="ARBA00022989"/>
    </source>
</evidence>
<keyword evidence="4" id="KW-0337">GPI-anchor biosynthesis</keyword>
<keyword evidence="7 8" id="KW-0472">Membrane</keyword>
<evidence type="ECO:0000256" key="5">
    <source>
        <dbReference type="ARBA" id="ARBA00022692"/>
    </source>
</evidence>
<comment type="pathway">
    <text evidence="2">Glycolipid biosynthesis; glycosylphosphatidylinositol-anchor biosynthesis.</text>
</comment>
<evidence type="ECO:0000256" key="2">
    <source>
        <dbReference type="ARBA" id="ARBA00004687"/>
    </source>
</evidence>
<evidence type="ECO:0000256" key="4">
    <source>
        <dbReference type="ARBA" id="ARBA00022502"/>
    </source>
</evidence>
<dbReference type="PANTHER" id="PTHR12982">
    <property type="entry name" value="PHOSPHATIDYLINOSITOL GLYCAN, CLASS C"/>
    <property type="match status" value="1"/>
</dbReference>
<feature type="transmembrane region" description="Helical" evidence="8">
    <location>
        <begin position="234"/>
        <end position="251"/>
    </location>
</feature>
<dbReference type="PANTHER" id="PTHR12982:SF0">
    <property type="entry name" value="PHOSPHATIDYLINOSITOL N-ACETYLGLUCOSAMINYLTRANSFERASE SUBUNIT C"/>
    <property type="match status" value="1"/>
</dbReference>
<dbReference type="EMBL" id="CAMPGE010019277">
    <property type="protein sequence ID" value="CAI2377622.1"/>
    <property type="molecule type" value="Genomic_DNA"/>
</dbReference>
<protein>
    <submittedName>
        <fullName evidence="9">Uncharacterized protein</fullName>
    </submittedName>
</protein>
<proteinExistence type="inferred from homology"/>
<accession>A0AAD1XRP6</accession>
<comment type="caution">
    <text evidence="9">The sequence shown here is derived from an EMBL/GenBank/DDBJ whole genome shotgun (WGS) entry which is preliminary data.</text>
</comment>
<evidence type="ECO:0000256" key="3">
    <source>
        <dbReference type="ARBA" id="ARBA00008321"/>
    </source>
</evidence>
<feature type="transmembrane region" description="Helical" evidence="8">
    <location>
        <begin position="94"/>
        <end position="112"/>
    </location>
</feature>
<reference evidence="9" key="1">
    <citation type="submission" date="2023-07" db="EMBL/GenBank/DDBJ databases">
        <authorList>
            <consortium name="AG Swart"/>
            <person name="Singh M."/>
            <person name="Singh A."/>
            <person name="Seah K."/>
            <person name="Emmerich C."/>
        </authorList>
    </citation>
    <scope>NUCLEOTIDE SEQUENCE</scope>
    <source>
        <strain evidence="9">DP1</strain>
    </source>
</reference>
<sequence length="294" mass="34029">MPKSNKSKKIKGDKTAYAKGPRNFYQRTDVTLPSNYIWDDFLVGLVSKSSKKTLVYGELVANTIEFSYIIGNIIFLFCMFYYLKKDMICDSTIIYWISLFIPLTYLAYNKIIHLSFLKKGLLSDLKTSFCIGVLIWCFSRILSMFTKSLSFSSIKLLCCILILLHVVTHDYTMASSGKSSYSKSGRFFISLNCIFLTTVLLASRFKNPSHSFAFLLFVSVLFGYTPHIRPKSKVIALTYFMFNCYLLWFISTFWLSFYVSLLVFVCLICPGVLIYMYRFKNDARGPWDEKEIVL</sequence>
<dbReference type="GO" id="GO:0000506">
    <property type="term" value="C:glycosylphosphatidylinositol-N-acetylglucosaminyltransferase (GPI-GnT) complex"/>
    <property type="evidence" value="ECO:0007669"/>
    <property type="project" value="TreeGrafter"/>
</dbReference>
<gene>
    <name evidence="9" type="ORF">ECRASSUSDP1_LOCUS19010</name>
</gene>
<name>A0AAD1XRP6_EUPCR</name>
<dbReference type="InterPro" id="IPR009450">
    <property type="entry name" value="Plno_GlcNAc_GPI2"/>
</dbReference>
<feature type="transmembrane region" description="Helical" evidence="8">
    <location>
        <begin position="257"/>
        <end position="277"/>
    </location>
</feature>
<comment type="subcellular location">
    <subcellularLocation>
        <location evidence="1">Membrane</location>
        <topology evidence="1">Multi-pass membrane protein</topology>
    </subcellularLocation>
</comment>
<dbReference type="Proteomes" id="UP001295684">
    <property type="component" value="Unassembled WGS sequence"/>
</dbReference>
<keyword evidence="10" id="KW-1185">Reference proteome</keyword>
<feature type="transmembrane region" description="Helical" evidence="8">
    <location>
        <begin position="187"/>
        <end position="205"/>
    </location>
</feature>
<evidence type="ECO:0000313" key="10">
    <source>
        <dbReference type="Proteomes" id="UP001295684"/>
    </source>
</evidence>
<feature type="transmembrane region" description="Helical" evidence="8">
    <location>
        <begin position="124"/>
        <end position="142"/>
    </location>
</feature>
<evidence type="ECO:0000256" key="8">
    <source>
        <dbReference type="SAM" id="Phobius"/>
    </source>
</evidence>
<dbReference type="GO" id="GO:0006506">
    <property type="term" value="P:GPI anchor biosynthetic process"/>
    <property type="evidence" value="ECO:0007669"/>
    <property type="project" value="UniProtKB-KW"/>
</dbReference>
<feature type="transmembrane region" description="Helical" evidence="8">
    <location>
        <begin position="211"/>
        <end position="227"/>
    </location>
</feature>
<dbReference type="Pfam" id="PF06432">
    <property type="entry name" value="GPI2"/>
    <property type="match status" value="1"/>
</dbReference>
<feature type="transmembrane region" description="Helical" evidence="8">
    <location>
        <begin position="59"/>
        <end position="82"/>
    </location>
</feature>
<keyword evidence="6 8" id="KW-1133">Transmembrane helix</keyword>
<comment type="similarity">
    <text evidence="3">Belongs to the PIGC family.</text>
</comment>
<evidence type="ECO:0000256" key="1">
    <source>
        <dbReference type="ARBA" id="ARBA00004141"/>
    </source>
</evidence>
<feature type="transmembrane region" description="Helical" evidence="8">
    <location>
        <begin position="148"/>
        <end position="167"/>
    </location>
</feature>
<evidence type="ECO:0000256" key="7">
    <source>
        <dbReference type="ARBA" id="ARBA00023136"/>
    </source>
</evidence>
<organism evidence="9 10">
    <name type="scientific">Euplotes crassus</name>
    <dbReference type="NCBI Taxonomy" id="5936"/>
    <lineage>
        <taxon>Eukaryota</taxon>
        <taxon>Sar</taxon>
        <taxon>Alveolata</taxon>
        <taxon>Ciliophora</taxon>
        <taxon>Intramacronucleata</taxon>
        <taxon>Spirotrichea</taxon>
        <taxon>Hypotrichia</taxon>
        <taxon>Euplotida</taxon>
        <taxon>Euplotidae</taxon>
        <taxon>Moneuplotes</taxon>
    </lineage>
</organism>
<dbReference type="AlphaFoldDB" id="A0AAD1XRP6"/>